<gene>
    <name evidence="7" type="primary">msrA</name>
    <name evidence="10" type="ORF">QJ522_03085</name>
</gene>
<evidence type="ECO:0000256" key="2">
    <source>
        <dbReference type="ARBA" id="ARBA00023268"/>
    </source>
</evidence>
<evidence type="ECO:0000259" key="9">
    <source>
        <dbReference type="PROSITE" id="PS51790"/>
    </source>
</evidence>
<feature type="chain" id="PRO_5043700768" description="Peptide methionine sulfoxide reductase MsrA" evidence="8">
    <location>
        <begin position="22"/>
        <end position="497"/>
    </location>
</feature>
<dbReference type="InterPro" id="IPR002569">
    <property type="entry name" value="Met_Sox_Rdtase_MsrA_dom"/>
</dbReference>
<evidence type="ECO:0000256" key="1">
    <source>
        <dbReference type="ARBA" id="ARBA00023002"/>
    </source>
</evidence>
<dbReference type="InterPro" id="IPR011057">
    <property type="entry name" value="Mss4-like_sf"/>
</dbReference>
<feature type="active site" evidence="7">
    <location>
        <position position="348"/>
    </location>
</feature>
<dbReference type="NCBIfam" id="TIGR00401">
    <property type="entry name" value="msrA"/>
    <property type="match status" value="1"/>
</dbReference>
<keyword evidence="11" id="KW-1185">Reference proteome</keyword>
<sequence length="497" mass="55443">MSRKKCLAAPGFLGSMMIVSAFCIVAWGRQGGSAAVPDRPIDDFSTEDQVSSLGTRWALRTDRISGASAGKMQFAPSDGQTVLHLTGSVASADRGGFIAAQLGLDPRGRNFSAHGFAGLRLRVKGNGQSYSIRLRTKDTRFATQYYEAVFQTSGQWQEVKLPFAQFVPASVAAPLDPTALRTVAVVAAGKDFDANIQIANLSFYREQTMYNPLTPEEERVILYKGTERPFSGKYNDFFETGVYTCRRCGAELFESSSKFRSHCGWPSFDDQIAGAVKWQPDADGMRTEIVCNHCGGHLGHVFLGEQLTEKNTRYCVNSISMDFLSPDERNARAQAAPRTERAIFASGCFWGTEYHMQRAPGVIATTVGYTGGHVDNPTYKQVCTDRTGHAEAVEVVYDPTKISYEKLAKLFFETHDFTQLNRQGPDIGRQYRSGIFYLSDEQKQTAETLVQVLRQKGYDVKTEITPAGTFWPAEDDHQDYYNKTQKTPYCHIYRRIF</sequence>
<protein>
    <recommendedName>
        <fullName evidence="7">Peptide methionine sulfoxide reductase MsrA</fullName>
        <shortName evidence="7">Protein-methionine-S-oxide reductase</shortName>
        <ecNumber evidence="7">1.8.4.11</ecNumber>
    </recommendedName>
    <alternativeName>
        <fullName evidence="7">Peptide-methionine (S)-S-oxide reductase</fullName>
        <shortName evidence="7">Peptide Met(O) reductase</shortName>
    </alternativeName>
</protein>
<evidence type="ECO:0000313" key="11">
    <source>
        <dbReference type="Proteomes" id="UP001431776"/>
    </source>
</evidence>
<comment type="catalytic activity">
    <reaction evidence="4 7">
        <text>L-methionyl-[protein] + [thioredoxin]-disulfide + H2O = L-methionyl-(S)-S-oxide-[protein] + [thioredoxin]-dithiol</text>
        <dbReference type="Rhea" id="RHEA:14217"/>
        <dbReference type="Rhea" id="RHEA-COMP:10698"/>
        <dbReference type="Rhea" id="RHEA-COMP:10700"/>
        <dbReference type="Rhea" id="RHEA-COMP:12313"/>
        <dbReference type="Rhea" id="RHEA-COMP:12315"/>
        <dbReference type="ChEBI" id="CHEBI:15377"/>
        <dbReference type="ChEBI" id="CHEBI:16044"/>
        <dbReference type="ChEBI" id="CHEBI:29950"/>
        <dbReference type="ChEBI" id="CHEBI:44120"/>
        <dbReference type="ChEBI" id="CHEBI:50058"/>
        <dbReference type="EC" id="1.8.4.11"/>
    </reaction>
</comment>
<organism evidence="10 11">
    <name type="scientific">Anaerobaca lacustris</name>
    <dbReference type="NCBI Taxonomy" id="3044600"/>
    <lineage>
        <taxon>Bacteria</taxon>
        <taxon>Pseudomonadati</taxon>
        <taxon>Planctomycetota</taxon>
        <taxon>Phycisphaerae</taxon>
        <taxon>Sedimentisphaerales</taxon>
        <taxon>Anaerobacaceae</taxon>
        <taxon>Anaerobaca</taxon>
    </lineage>
</organism>
<evidence type="ECO:0000256" key="6">
    <source>
        <dbReference type="ARBA" id="ARBA00048782"/>
    </source>
</evidence>
<dbReference type="Gene3D" id="2.60.120.430">
    <property type="entry name" value="Galactose-binding lectin"/>
    <property type="match status" value="1"/>
</dbReference>
<dbReference type="InterPro" id="IPR002579">
    <property type="entry name" value="Met_Sox_Rdtase_MsrB_dom"/>
</dbReference>
<accession>A0AAW6TYC3</accession>
<name>A0AAW6TYC3_9BACT</name>
<dbReference type="InterPro" id="IPR013857">
    <property type="entry name" value="NADH-UbQ_OxRdtase-assoc_prot30"/>
</dbReference>
<keyword evidence="2" id="KW-0511">Multifunctional enzyme</keyword>
<dbReference type="Pfam" id="PF08547">
    <property type="entry name" value="CIA30"/>
    <property type="match status" value="1"/>
</dbReference>
<dbReference type="PROSITE" id="PS51790">
    <property type="entry name" value="MSRB"/>
    <property type="match status" value="1"/>
</dbReference>
<keyword evidence="8" id="KW-0732">Signal</keyword>
<dbReference type="NCBIfam" id="NF004036">
    <property type="entry name" value="PRK05508.1"/>
    <property type="match status" value="1"/>
</dbReference>
<dbReference type="Pfam" id="PF01641">
    <property type="entry name" value="SelR"/>
    <property type="match status" value="1"/>
</dbReference>
<comment type="similarity">
    <text evidence="7">Belongs to the MsrA Met sulfoxide reductase family.</text>
</comment>
<comment type="function">
    <text evidence="3 7">Has an important function as a repair enzyme for proteins that have been inactivated by oxidation. Catalyzes the reversible oxidation-reduction of methionine sulfoxide in proteins to methionine.</text>
</comment>
<evidence type="ECO:0000256" key="7">
    <source>
        <dbReference type="HAMAP-Rule" id="MF_01401"/>
    </source>
</evidence>
<comment type="catalytic activity">
    <reaction evidence="6 7">
        <text>[thioredoxin]-disulfide + L-methionine + H2O = L-methionine (S)-S-oxide + [thioredoxin]-dithiol</text>
        <dbReference type="Rhea" id="RHEA:19993"/>
        <dbReference type="Rhea" id="RHEA-COMP:10698"/>
        <dbReference type="Rhea" id="RHEA-COMP:10700"/>
        <dbReference type="ChEBI" id="CHEBI:15377"/>
        <dbReference type="ChEBI" id="CHEBI:29950"/>
        <dbReference type="ChEBI" id="CHEBI:50058"/>
        <dbReference type="ChEBI" id="CHEBI:57844"/>
        <dbReference type="ChEBI" id="CHEBI:58772"/>
        <dbReference type="EC" id="1.8.4.11"/>
    </reaction>
</comment>
<dbReference type="NCBIfam" id="NF004042">
    <property type="entry name" value="PRK05550.1"/>
    <property type="match status" value="1"/>
</dbReference>
<dbReference type="EMBL" id="JASCXX010000003">
    <property type="protein sequence ID" value="MDI6448018.1"/>
    <property type="molecule type" value="Genomic_DNA"/>
</dbReference>
<comment type="catalytic activity">
    <reaction evidence="5">
        <text>L-methionyl-[protein] + [thioredoxin]-disulfide + H2O = L-methionyl-(R)-S-oxide-[protein] + [thioredoxin]-dithiol</text>
        <dbReference type="Rhea" id="RHEA:24164"/>
        <dbReference type="Rhea" id="RHEA-COMP:10698"/>
        <dbReference type="Rhea" id="RHEA-COMP:10700"/>
        <dbReference type="Rhea" id="RHEA-COMP:12313"/>
        <dbReference type="Rhea" id="RHEA-COMP:12314"/>
        <dbReference type="ChEBI" id="CHEBI:15377"/>
        <dbReference type="ChEBI" id="CHEBI:16044"/>
        <dbReference type="ChEBI" id="CHEBI:29950"/>
        <dbReference type="ChEBI" id="CHEBI:45764"/>
        <dbReference type="ChEBI" id="CHEBI:50058"/>
        <dbReference type="EC" id="1.8.4.12"/>
    </reaction>
</comment>
<dbReference type="EC" id="1.8.4.11" evidence="7"/>
<dbReference type="GO" id="GO:0033743">
    <property type="term" value="F:peptide-methionine (R)-S-oxide reductase activity"/>
    <property type="evidence" value="ECO:0007669"/>
    <property type="project" value="UniProtKB-EC"/>
</dbReference>
<dbReference type="AlphaFoldDB" id="A0AAW6TYC3"/>
<dbReference type="SUPFAM" id="SSF51316">
    <property type="entry name" value="Mss4-like"/>
    <property type="match status" value="1"/>
</dbReference>
<dbReference type="HAMAP" id="MF_01401">
    <property type="entry name" value="MsrA"/>
    <property type="match status" value="1"/>
</dbReference>
<dbReference type="InterPro" id="IPR008979">
    <property type="entry name" value="Galactose-bd-like_sf"/>
</dbReference>
<evidence type="ECO:0000313" key="10">
    <source>
        <dbReference type="EMBL" id="MDI6448018.1"/>
    </source>
</evidence>
<feature type="signal peptide" evidence="8">
    <location>
        <begin position="1"/>
        <end position="21"/>
    </location>
</feature>
<feature type="domain" description="MsrB" evidence="9">
    <location>
        <begin position="206"/>
        <end position="326"/>
    </location>
</feature>
<evidence type="ECO:0000256" key="5">
    <source>
        <dbReference type="ARBA" id="ARBA00048488"/>
    </source>
</evidence>
<dbReference type="InterPro" id="IPR036509">
    <property type="entry name" value="Met_Sox_Rdtase_MsrA_sf"/>
</dbReference>
<dbReference type="SUPFAM" id="SSF49785">
    <property type="entry name" value="Galactose-binding domain-like"/>
    <property type="match status" value="1"/>
</dbReference>
<keyword evidence="1 7" id="KW-0560">Oxidoreductase</keyword>
<proteinExistence type="inferred from homology"/>
<dbReference type="Pfam" id="PF01625">
    <property type="entry name" value="PMSR"/>
    <property type="match status" value="1"/>
</dbReference>
<dbReference type="GO" id="GO:0008113">
    <property type="term" value="F:peptide-methionine (S)-S-oxide reductase activity"/>
    <property type="evidence" value="ECO:0007669"/>
    <property type="project" value="UniProtKB-UniRule"/>
</dbReference>
<evidence type="ECO:0000256" key="3">
    <source>
        <dbReference type="ARBA" id="ARBA00024679"/>
    </source>
</evidence>
<comment type="caution">
    <text evidence="10">The sequence shown here is derived from an EMBL/GenBank/DDBJ whole genome shotgun (WGS) entry which is preliminary data.</text>
</comment>
<dbReference type="PANTHER" id="PTHR43774">
    <property type="entry name" value="PEPTIDE METHIONINE SULFOXIDE REDUCTASE"/>
    <property type="match status" value="1"/>
</dbReference>
<dbReference type="PANTHER" id="PTHR43774:SF1">
    <property type="entry name" value="PEPTIDE METHIONINE SULFOXIDE REDUCTASE MSRA 2"/>
    <property type="match status" value="1"/>
</dbReference>
<evidence type="ECO:0000256" key="8">
    <source>
        <dbReference type="SAM" id="SignalP"/>
    </source>
</evidence>
<reference evidence="10" key="1">
    <citation type="submission" date="2023-05" db="EMBL/GenBank/DDBJ databases">
        <title>Anaerotaeda fermentans gen. nov., sp. nov., a novel anaerobic planctomycete of the new family within the order Sedimentisphaerales isolated from Taman Peninsula, Russia.</title>
        <authorList>
            <person name="Khomyakova M.A."/>
            <person name="Merkel A.Y."/>
            <person name="Slobodkin A.I."/>
        </authorList>
    </citation>
    <scope>NUCLEOTIDE SEQUENCE</scope>
    <source>
        <strain evidence="10">M17dextr</strain>
    </source>
</reference>
<dbReference type="Gene3D" id="2.170.150.20">
    <property type="entry name" value="Peptide methionine sulfoxide reductase"/>
    <property type="match status" value="1"/>
</dbReference>
<dbReference type="Proteomes" id="UP001431776">
    <property type="component" value="Unassembled WGS sequence"/>
</dbReference>
<dbReference type="SUPFAM" id="SSF55068">
    <property type="entry name" value="Peptide methionine sulfoxide reductase"/>
    <property type="match status" value="1"/>
</dbReference>
<dbReference type="Gene3D" id="3.30.1060.10">
    <property type="entry name" value="Peptide methionine sulphoxide reductase MsrA"/>
    <property type="match status" value="1"/>
</dbReference>
<evidence type="ECO:0000256" key="4">
    <source>
        <dbReference type="ARBA" id="ARBA00047806"/>
    </source>
</evidence>